<reference evidence="1 2" key="1">
    <citation type="submission" date="2018-12" db="EMBL/GenBank/DDBJ databases">
        <title>The Draft Genome Sequence of the Soil Bacterium Pedobacter tournemirensis R1.</title>
        <authorList>
            <person name="He J."/>
        </authorList>
    </citation>
    <scope>NUCLEOTIDE SEQUENCE [LARGE SCALE GENOMIC DNA]</scope>
    <source>
        <strain evidence="1 2">R1</strain>
    </source>
</reference>
<evidence type="ECO:0000313" key="2">
    <source>
        <dbReference type="Proteomes" id="UP000290848"/>
    </source>
</evidence>
<dbReference type="EMBL" id="RXOC01000016">
    <property type="protein sequence ID" value="RXF67658.1"/>
    <property type="molecule type" value="Genomic_DNA"/>
</dbReference>
<evidence type="ECO:0000313" key="1">
    <source>
        <dbReference type="EMBL" id="RXF67658.1"/>
    </source>
</evidence>
<protein>
    <submittedName>
        <fullName evidence="1">Uncharacterized protein</fullName>
    </submittedName>
</protein>
<dbReference type="Proteomes" id="UP000290848">
    <property type="component" value="Unassembled WGS sequence"/>
</dbReference>
<organism evidence="1 2">
    <name type="scientific">Arcticibacter tournemirensis</name>
    <dbReference type="NCBI Taxonomy" id="699437"/>
    <lineage>
        <taxon>Bacteria</taxon>
        <taxon>Pseudomonadati</taxon>
        <taxon>Bacteroidota</taxon>
        <taxon>Sphingobacteriia</taxon>
        <taxon>Sphingobacteriales</taxon>
        <taxon>Sphingobacteriaceae</taxon>
        <taxon>Arcticibacter</taxon>
    </lineage>
</organism>
<sequence>MKETVCKYTLLIISAIIFCVGACKKDNSKVINERPDPEPIVIFQCPKDGDIYKLIVDTIIFNRKGELYITNGHQITFEYATIPLGVCAKTADSYGTAMYSPMAAIVKTDEGKTREMIWDRKGYIKNMILPEDIERFLTFTDGKKISFELSLLNFNHDIIQTSSMTIIYRERFPDK</sequence>
<comment type="caution">
    <text evidence="1">The sequence shown here is derived from an EMBL/GenBank/DDBJ whole genome shotgun (WGS) entry which is preliminary data.</text>
</comment>
<dbReference type="RefSeq" id="WP_128771029.1">
    <property type="nucleotide sequence ID" value="NZ_RXOC01000016.1"/>
</dbReference>
<proteinExistence type="predicted"/>
<accession>A0A4Q0M3Z6</accession>
<gene>
    <name evidence="1" type="ORF">EKH83_18930</name>
</gene>
<name>A0A4Q0M3Z6_9SPHI</name>
<dbReference type="AlphaFoldDB" id="A0A4Q0M3Z6"/>